<dbReference type="InterPro" id="IPR003043">
    <property type="entry name" value="Uropor_MeTrfase_CS"/>
</dbReference>
<protein>
    <recommendedName>
        <fullName evidence="2">uroporphyrinogen-III C-methyltransferase</fullName>
        <ecNumber evidence="2">2.1.1.107</ecNumber>
    </recommendedName>
</protein>
<organism evidence="12 13">
    <name type="scientific">Proteobacteria bacterium 228</name>
    <dbReference type="NCBI Taxonomy" id="2083153"/>
    <lineage>
        <taxon>Bacteria</taxon>
        <taxon>Pseudomonadati</taxon>
        <taxon>Pseudomonadota</taxon>
    </lineage>
</organism>
<dbReference type="Gene3D" id="3.30.950.10">
    <property type="entry name" value="Methyltransferase, Cobalt-precorrin-4 Transmethylase, Domain 2"/>
    <property type="match status" value="1"/>
</dbReference>
<evidence type="ECO:0000256" key="2">
    <source>
        <dbReference type="ARBA" id="ARBA00012162"/>
    </source>
</evidence>
<dbReference type="PROSITE" id="PS00840">
    <property type="entry name" value="SUMT_2"/>
    <property type="match status" value="1"/>
</dbReference>
<dbReference type="SUPFAM" id="SSF53790">
    <property type="entry name" value="Tetrapyrrole methylase"/>
    <property type="match status" value="1"/>
</dbReference>
<dbReference type="GO" id="GO:0019354">
    <property type="term" value="P:siroheme biosynthetic process"/>
    <property type="evidence" value="ECO:0007669"/>
    <property type="project" value="UniProtKB-UniPathway"/>
</dbReference>
<evidence type="ECO:0000256" key="1">
    <source>
        <dbReference type="ARBA" id="ARBA00005879"/>
    </source>
</evidence>
<keyword evidence="7" id="KW-0627">Porphyrin biosynthesis</keyword>
<dbReference type="PANTHER" id="PTHR45790">
    <property type="entry name" value="SIROHEME SYNTHASE-RELATED"/>
    <property type="match status" value="1"/>
</dbReference>
<dbReference type="NCBIfam" id="NF004790">
    <property type="entry name" value="PRK06136.1"/>
    <property type="match status" value="1"/>
</dbReference>
<evidence type="ECO:0000313" key="13">
    <source>
        <dbReference type="Proteomes" id="UP000238196"/>
    </source>
</evidence>
<dbReference type="Pfam" id="PF00590">
    <property type="entry name" value="TP_methylase"/>
    <property type="match status" value="1"/>
</dbReference>
<dbReference type="CDD" id="cd11642">
    <property type="entry name" value="SUMT"/>
    <property type="match status" value="1"/>
</dbReference>
<dbReference type="InterPro" id="IPR014777">
    <property type="entry name" value="4pyrrole_Mease_sub1"/>
</dbReference>
<dbReference type="OrthoDB" id="9815856at2"/>
<comment type="similarity">
    <text evidence="1 10">Belongs to the precorrin methyltransferase family.</text>
</comment>
<dbReference type="GO" id="GO:0009236">
    <property type="term" value="P:cobalamin biosynthetic process"/>
    <property type="evidence" value="ECO:0007669"/>
    <property type="project" value="UniProtKB-KW"/>
</dbReference>
<sequence>MWNQLWFLYSRTETYGSCRSGTGRGGCMMSIPRTLTSRVTTSLMQGWQQLQAFLSSSRDVTGHDVVIGRQLASRLTRDFLPGHVWLVGAGPGDLSMLSMGVYAALKVADVIVYDRLVSDAILAEVPVTTERYYVGKSAGHHSVPQAQIETKLIELAERGLRVLRLKGGDPFVFGRGGEELMHLLEAGVPCKVLPGITAAAGCAASTSIPLTYRGIAQSCRFITGHLQEGKEGLDLSQWYQPSQTLVFYMGLAQAGAIAAKLMSEGAASDLPVAIVERGSQPDQKVWETTLEQLESTIQQHGCQSPALLIVGEVVALRQKLMACRSEVVTAAV</sequence>
<name>A0A2S5KV19_9PROT</name>
<keyword evidence="5 10" id="KW-0808">Transferase</keyword>
<dbReference type="UniPathway" id="UPA00262">
    <property type="reaction ID" value="UER00211"/>
</dbReference>
<keyword evidence="4 10" id="KW-0489">Methyltransferase</keyword>
<dbReference type="InterPro" id="IPR014776">
    <property type="entry name" value="4pyrrole_Mease_sub2"/>
</dbReference>
<dbReference type="FunFam" id="3.30.950.10:FF:000001">
    <property type="entry name" value="Siroheme synthase"/>
    <property type="match status" value="1"/>
</dbReference>
<dbReference type="Gene3D" id="3.40.1010.10">
    <property type="entry name" value="Cobalt-precorrin-4 Transmethylase, Domain 1"/>
    <property type="match status" value="1"/>
</dbReference>
<evidence type="ECO:0000256" key="7">
    <source>
        <dbReference type="ARBA" id="ARBA00023244"/>
    </source>
</evidence>
<evidence type="ECO:0000256" key="3">
    <source>
        <dbReference type="ARBA" id="ARBA00022573"/>
    </source>
</evidence>
<proteinExistence type="inferred from homology"/>
<gene>
    <name evidence="12" type="primary">cobA</name>
    <name evidence="12" type="ORF">C4K68_04100</name>
</gene>
<dbReference type="NCBIfam" id="TIGR01469">
    <property type="entry name" value="cobA_cysG_Cterm"/>
    <property type="match status" value="1"/>
</dbReference>
<evidence type="ECO:0000259" key="11">
    <source>
        <dbReference type="Pfam" id="PF00590"/>
    </source>
</evidence>
<dbReference type="GO" id="GO:0032259">
    <property type="term" value="P:methylation"/>
    <property type="evidence" value="ECO:0007669"/>
    <property type="project" value="UniProtKB-KW"/>
</dbReference>
<evidence type="ECO:0000256" key="8">
    <source>
        <dbReference type="ARBA" id="ARBA00025705"/>
    </source>
</evidence>
<evidence type="ECO:0000313" key="12">
    <source>
        <dbReference type="EMBL" id="PPC78694.1"/>
    </source>
</evidence>
<keyword evidence="3" id="KW-0169">Cobalamin biosynthesis</keyword>
<evidence type="ECO:0000256" key="9">
    <source>
        <dbReference type="ARBA" id="ARBA00060548"/>
    </source>
</evidence>
<dbReference type="EC" id="2.1.1.107" evidence="2"/>
<evidence type="ECO:0000256" key="4">
    <source>
        <dbReference type="ARBA" id="ARBA00022603"/>
    </source>
</evidence>
<comment type="pathway">
    <text evidence="9">Cofactor biosynthesis; adenosylcobalamin biosynthesis; precorrin-2 from uroporphyrinogen III: step 1/1.</text>
</comment>
<dbReference type="GO" id="GO:0004851">
    <property type="term" value="F:uroporphyrin-III C-methyltransferase activity"/>
    <property type="evidence" value="ECO:0007669"/>
    <property type="project" value="UniProtKB-EC"/>
</dbReference>
<accession>A0A2S5KV19</accession>
<dbReference type="Proteomes" id="UP000238196">
    <property type="component" value="Unassembled WGS sequence"/>
</dbReference>
<comment type="caution">
    <text evidence="12">The sequence shown here is derived from an EMBL/GenBank/DDBJ whole genome shotgun (WGS) entry which is preliminary data.</text>
</comment>
<dbReference type="InterPro" id="IPR050161">
    <property type="entry name" value="Siro_Cobalamin_biosynth"/>
</dbReference>
<dbReference type="PANTHER" id="PTHR45790:SF1">
    <property type="entry name" value="SIROHEME SYNTHASE"/>
    <property type="match status" value="1"/>
</dbReference>
<evidence type="ECO:0000256" key="10">
    <source>
        <dbReference type="RuleBase" id="RU003960"/>
    </source>
</evidence>
<reference evidence="12 13" key="1">
    <citation type="submission" date="2018-02" db="EMBL/GenBank/DDBJ databases">
        <title>novel marine gammaproteobacteria from coastal saline agro ecosystem.</title>
        <authorList>
            <person name="Krishnan R."/>
            <person name="Ramesh Kumar N."/>
        </authorList>
    </citation>
    <scope>NUCLEOTIDE SEQUENCE [LARGE SCALE GENOMIC DNA]</scope>
    <source>
        <strain evidence="12 13">228</strain>
    </source>
</reference>
<comment type="pathway">
    <text evidence="8">Porphyrin-containing compound metabolism; siroheme biosynthesis; precorrin-2 from uroporphyrinogen III: step 1/1.</text>
</comment>
<feature type="domain" description="Tetrapyrrole methylase" evidence="11">
    <location>
        <begin position="84"/>
        <end position="293"/>
    </location>
</feature>
<evidence type="ECO:0000256" key="5">
    <source>
        <dbReference type="ARBA" id="ARBA00022679"/>
    </source>
</evidence>
<dbReference type="InterPro" id="IPR000878">
    <property type="entry name" value="4pyrrol_Mease"/>
</dbReference>
<dbReference type="FunFam" id="3.40.1010.10:FF:000001">
    <property type="entry name" value="Siroheme synthase"/>
    <property type="match status" value="1"/>
</dbReference>
<dbReference type="InterPro" id="IPR035996">
    <property type="entry name" value="4pyrrol_Methylase_sf"/>
</dbReference>
<dbReference type="InterPro" id="IPR006366">
    <property type="entry name" value="CobA/CysG_C"/>
</dbReference>
<dbReference type="AlphaFoldDB" id="A0A2S5KV19"/>
<evidence type="ECO:0000256" key="6">
    <source>
        <dbReference type="ARBA" id="ARBA00022691"/>
    </source>
</evidence>
<dbReference type="EMBL" id="PRLP01000012">
    <property type="protein sequence ID" value="PPC78694.1"/>
    <property type="molecule type" value="Genomic_DNA"/>
</dbReference>
<keyword evidence="6" id="KW-0949">S-adenosyl-L-methionine</keyword>